<protein>
    <submittedName>
        <fullName evidence="1">Uncharacterized protein</fullName>
    </submittedName>
</protein>
<evidence type="ECO:0000313" key="2">
    <source>
        <dbReference type="Proteomes" id="UP001056120"/>
    </source>
</evidence>
<organism evidence="1 2">
    <name type="scientific">Smallanthus sonchifolius</name>
    <dbReference type="NCBI Taxonomy" id="185202"/>
    <lineage>
        <taxon>Eukaryota</taxon>
        <taxon>Viridiplantae</taxon>
        <taxon>Streptophyta</taxon>
        <taxon>Embryophyta</taxon>
        <taxon>Tracheophyta</taxon>
        <taxon>Spermatophyta</taxon>
        <taxon>Magnoliopsida</taxon>
        <taxon>eudicotyledons</taxon>
        <taxon>Gunneridae</taxon>
        <taxon>Pentapetalae</taxon>
        <taxon>asterids</taxon>
        <taxon>campanulids</taxon>
        <taxon>Asterales</taxon>
        <taxon>Asteraceae</taxon>
        <taxon>Asteroideae</taxon>
        <taxon>Heliantheae alliance</taxon>
        <taxon>Millerieae</taxon>
        <taxon>Smallanthus</taxon>
    </lineage>
</organism>
<gene>
    <name evidence="1" type="ORF">L1987_53628</name>
</gene>
<comment type="caution">
    <text evidence="1">The sequence shown here is derived from an EMBL/GenBank/DDBJ whole genome shotgun (WGS) entry which is preliminary data.</text>
</comment>
<name>A0ACB9EWG9_9ASTR</name>
<accession>A0ACB9EWG9</accession>
<reference evidence="1 2" key="2">
    <citation type="journal article" date="2022" name="Mol. Ecol. Resour.">
        <title>The genomes of chicory, endive, great burdock and yacon provide insights into Asteraceae paleo-polyploidization history and plant inulin production.</title>
        <authorList>
            <person name="Fan W."/>
            <person name="Wang S."/>
            <person name="Wang H."/>
            <person name="Wang A."/>
            <person name="Jiang F."/>
            <person name="Liu H."/>
            <person name="Zhao H."/>
            <person name="Xu D."/>
            <person name="Zhang Y."/>
        </authorList>
    </citation>
    <scope>NUCLEOTIDE SEQUENCE [LARGE SCALE GENOMIC DNA]</scope>
    <source>
        <strain evidence="2">cv. Yunnan</strain>
        <tissue evidence="1">Leaves</tissue>
    </source>
</reference>
<dbReference type="EMBL" id="CM042034">
    <property type="protein sequence ID" value="KAI3763177.1"/>
    <property type="molecule type" value="Genomic_DNA"/>
</dbReference>
<evidence type="ECO:0000313" key="1">
    <source>
        <dbReference type="EMBL" id="KAI3763177.1"/>
    </source>
</evidence>
<dbReference type="Proteomes" id="UP001056120">
    <property type="component" value="Linkage Group LG17"/>
</dbReference>
<sequence>MRRPNSMILEKSCTNDPPCRLAELMTGGEVLATYSNPFVFEVIGSLAKHSNPVGLEGKEEESLEFTCIYQSNHHDKKKSLSVQRSTKGYCRPERWGIGVCGHCSTDGDWSVGELGIRR</sequence>
<proteinExistence type="predicted"/>
<keyword evidence="2" id="KW-1185">Reference proteome</keyword>
<reference evidence="2" key="1">
    <citation type="journal article" date="2022" name="Mol. Ecol. Resour.">
        <title>The genomes of chicory, endive, great burdock and yacon provide insights into Asteraceae palaeo-polyploidization history and plant inulin production.</title>
        <authorList>
            <person name="Fan W."/>
            <person name="Wang S."/>
            <person name="Wang H."/>
            <person name="Wang A."/>
            <person name="Jiang F."/>
            <person name="Liu H."/>
            <person name="Zhao H."/>
            <person name="Xu D."/>
            <person name="Zhang Y."/>
        </authorList>
    </citation>
    <scope>NUCLEOTIDE SEQUENCE [LARGE SCALE GENOMIC DNA]</scope>
    <source>
        <strain evidence="2">cv. Yunnan</strain>
    </source>
</reference>